<sequence>MSGLKVVAEIPEPPIFLCGEVVRCEVSVVLMDPKTTWKIRSVEGILVGQYRLNTAATTDSFKNQPTLDRVFSTLPDKDARIDSTFTSGLDSQSRISWTRQLDCSNQWPLTLYAEKPFAKIILKTHLSENLPPSYRGNIVRFAYKALIKVQVDDRPAQLLHLPLRVLPSVGSCYPFDFSTTADSLPGLSGSAYSESHSPPTCVYNPFHVGFHSQLGYGGRNPGEDILQKNLMHPAVYDKLSQLRANTQVSCVITRGHRTKKVKRKGKRARRTSFSQSPSALFAEIVASSSAASFMLSGPNGHICRIGLFKMVARLGDSLRGYLDFRAATLPAFECIIGADTNEFLDPTPHRDINSGDNLSFSTLPIDIPNVSKNKGISRINVPDTWRTSWFETRLTCSNISFLPFAIPIPLNAPVEFALASKYWNGLCRVQWCLRFQFTIAMSNPRRKSQLSTEPLLFNRFLQGQAASSQADYTPPISCDTQTFSWELPICIIPNGPTAFLLPSQSCSCCTFSHS</sequence>
<accession>A0A0R3W302</accession>
<gene>
    <name evidence="1" type="ORF">TASK_LOCUS4251</name>
</gene>
<dbReference type="AlphaFoldDB" id="A0A0R3W302"/>
<organism evidence="3">
    <name type="scientific">Taenia asiatica</name>
    <name type="common">Asian tapeworm</name>
    <dbReference type="NCBI Taxonomy" id="60517"/>
    <lineage>
        <taxon>Eukaryota</taxon>
        <taxon>Metazoa</taxon>
        <taxon>Spiralia</taxon>
        <taxon>Lophotrochozoa</taxon>
        <taxon>Platyhelminthes</taxon>
        <taxon>Cestoda</taxon>
        <taxon>Eucestoda</taxon>
        <taxon>Cyclophyllidea</taxon>
        <taxon>Taeniidae</taxon>
        <taxon>Taenia</taxon>
    </lineage>
</organism>
<proteinExistence type="predicted"/>
<evidence type="ECO:0000313" key="2">
    <source>
        <dbReference type="Proteomes" id="UP000282613"/>
    </source>
</evidence>
<dbReference type="PANTHER" id="PTHR12507">
    <property type="entry name" value="REDUCED GROWTH PHENOTYPE 1 RGP1, YEAST -RELATED"/>
    <property type="match status" value="1"/>
</dbReference>
<protein>
    <submittedName>
        <fullName evidence="3">Arrestin_N domain-containing protein</fullName>
    </submittedName>
</protein>
<dbReference type="WBParaSite" id="TASK_0000425001-mRNA-1">
    <property type="protein sequence ID" value="TASK_0000425001-mRNA-1"/>
    <property type="gene ID" value="TASK_0000425001"/>
</dbReference>
<dbReference type="STRING" id="60517.A0A0R3W302"/>
<dbReference type="EMBL" id="UYRS01018337">
    <property type="protein sequence ID" value="VDK33125.1"/>
    <property type="molecule type" value="Genomic_DNA"/>
</dbReference>
<evidence type="ECO:0000313" key="3">
    <source>
        <dbReference type="WBParaSite" id="TASK_0000425001-mRNA-1"/>
    </source>
</evidence>
<reference evidence="3" key="1">
    <citation type="submission" date="2017-02" db="UniProtKB">
        <authorList>
            <consortium name="WormBaseParasite"/>
        </authorList>
    </citation>
    <scope>IDENTIFICATION</scope>
</reference>
<keyword evidence="2" id="KW-1185">Reference proteome</keyword>
<dbReference type="InterPro" id="IPR014848">
    <property type="entry name" value="Rgp1"/>
</dbReference>
<dbReference type="Proteomes" id="UP000282613">
    <property type="component" value="Unassembled WGS sequence"/>
</dbReference>
<reference evidence="1 2" key="2">
    <citation type="submission" date="2018-11" db="EMBL/GenBank/DDBJ databases">
        <authorList>
            <consortium name="Pathogen Informatics"/>
        </authorList>
    </citation>
    <scope>NUCLEOTIDE SEQUENCE [LARGE SCALE GENOMIC DNA]</scope>
</reference>
<dbReference type="OrthoDB" id="1918at2759"/>
<evidence type="ECO:0000313" key="1">
    <source>
        <dbReference type="EMBL" id="VDK33125.1"/>
    </source>
</evidence>
<name>A0A0R3W302_TAEAS</name>